<dbReference type="GO" id="GO:0007283">
    <property type="term" value="P:spermatogenesis"/>
    <property type="evidence" value="ECO:0007669"/>
    <property type="project" value="UniProtKB-KW"/>
</dbReference>
<keyword evidence="18" id="KW-0863">Zinc-finger</keyword>
<dbReference type="CDD" id="cd04382">
    <property type="entry name" value="RhoGAP_MgcRacGAP"/>
    <property type="match status" value="1"/>
</dbReference>
<keyword evidence="11" id="KW-0217">Developmental protein</keyword>
<dbReference type="Pfam" id="PF08416">
    <property type="entry name" value="PTB"/>
    <property type="match status" value="1"/>
</dbReference>
<feature type="region of interest" description="Disordered" evidence="39">
    <location>
        <begin position="682"/>
        <end position="711"/>
    </location>
</feature>
<evidence type="ECO:0000256" key="27">
    <source>
        <dbReference type="ARBA" id="ARBA00022999"/>
    </source>
</evidence>
<dbReference type="InterPro" id="IPR000198">
    <property type="entry name" value="RhoGAP_dom"/>
</dbReference>
<feature type="compositionally biased region" description="Basic and acidic residues" evidence="39">
    <location>
        <begin position="1206"/>
        <end position="1242"/>
    </location>
</feature>
<evidence type="ECO:0000256" key="29">
    <source>
        <dbReference type="ARBA" id="ARBA00023065"/>
    </source>
</evidence>
<evidence type="ECO:0000256" key="17">
    <source>
        <dbReference type="ARBA" id="ARBA00022723"/>
    </source>
</evidence>
<dbReference type="InterPro" id="IPR000980">
    <property type="entry name" value="SH2"/>
</dbReference>
<feature type="domain" description="Phosphatase tensin-type" evidence="43">
    <location>
        <begin position="810"/>
        <end position="982"/>
    </location>
</feature>
<evidence type="ECO:0000256" key="24">
    <source>
        <dbReference type="ARBA" id="ARBA00022912"/>
    </source>
</evidence>
<keyword evidence="21" id="KW-0862">Zinc</keyword>
<dbReference type="PROSITE" id="PS50001">
    <property type="entry name" value="SH2"/>
    <property type="match status" value="1"/>
</dbReference>
<protein>
    <recommendedName>
        <fullName evidence="36">Rac GTPase-activating protein 1</fullName>
    </recommendedName>
    <alternativeName>
        <fullName evidence="37">Male germ cell RacGap</fullName>
    </alternativeName>
</protein>
<dbReference type="InterPro" id="IPR046349">
    <property type="entry name" value="C1-like_sf"/>
</dbReference>
<evidence type="ECO:0000256" key="11">
    <source>
        <dbReference type="ARBA" id="ARBA00022473"/>
    </source>
</evidence>
<comment type="similarity">
    <text evidence="8">Belongs to the PTEN phosphatase protein family.</text>
</comment>
<keyword evidence="29" id="KW-0406">Ion transport</keyword>
<feature type="compositionally biased region" description="Pro residues" evidence="39">
    <location>
        <begin position="1699"/>
        <end position="1719"/>
    </location>
</feature>
<feature type="region of interest" description="Disordered" evidence="39">
    <location>
        <begin position="1795"/>
        <end position="1816"/>
    </location>
</feature>
<dbReference type="GO" id="GO:0030496">
    <property type="term" value="C:midbody"/>
    <property type="evidence" value="ECO:0007669"/>
    <property type="project" value="UniProtKB-SubCell"/>
</dbReference>
<keyword evidence="16" id="KW-0132">Cell division</keyword>
<dbReference type="EMBL" id="JAFJMO010000013">
    <property type="protein sequence ID" value="KAJ8258945.1"/>
    <property type="molecule type" value="Genomic_DNA"/>
</dbReference>
<feature type="compositionally biased region" description="Low complexity" evidence="39">
    <location>
        <begin position="1622"/>
        <end position="1637"/>
    </location>
</feature>
<feature type="compositionally biased region" description="Basic and acidic residues" evidence="39">
    <location>
        <begin position="691"/>
        <end position="711"/>
    </location>
</feature>
<evidence type="ECO:0000259" key="44">
    <source>
        <dbReference type="PROSITE" id="PS51182"/>
    </source>
</evidence>
<feature type="region of interest" description="Disordered" evidence="39">
    <location>
        <begin position="1175"/>
        <end position="1257"/>
    </location>
</feature>
<keyword evidence="35" id="KW-0968">Cytoplasmic vesicle</keyword>
<evidence type="ECO:0000256" key="6">
    <source>
        <dbReference type="ARBA" id="ARBA00004413"/>
    </source>
</evidence>
<feature type="region of interest" description="Disordered" evidence="39">
    <location>
        <begin position="1489"/>
        <end position="1509"/>
    </location>
</feature>
<dbReference type="SMART" id="SM00462">
    <property type="entry name" value="PTB"/>
    <property type="match status" value="1"/>
</dbReference>
<evidence type="ECO:0000256" key="31">
    <source>
        <dbReference type="ARBA" id="ARBA00023136"/>
    </source>
</evidence>
<dbReference type="InterPro" id="IPR033929">
    <property type="entry name" value="Tensin_PTB"/>
</dbReference>
<evidence type="ECO:0000256" key="23">
    <source>
        <dbReference type="ARBA" id="ARBA00022871"/>
    </source>
</evidence>
<feature type="compositionally biased region" description="Polar residues" evidence="39">
    <location>
        <begin position="1554"/>
        <end position="1566"/>
    </location>
</feature>
<evidence type="ECO:0000256" key="30">
    <source>
        <dbReference type="ARBA" id="ARBA00023121"/>
    </source>
</evidence>
<evidence type="ECO:0000256" key="22">
    <source>
        <dbReference type="ARBA" id="ARBA00022843"/>
    </source>
</evidence>
<feature type="region of interest" description="Disordered" evidence="39">
    <location>
        <begin position="1269"/>
        <end position="1291"/>
    </location>
</feature>
<evidence type="ECO:0000256" key="4">
    <source>
        <dbReference type="ARBA" id="ARBA00004218"/>
    </source>
</evidence>
<dbReference type="PROSITE" id="PS00479">
    <property type="entry name" value="ZF_DAG_PE_1"/>
    <property type="match status" value="2"/>
</dbReference>
<dbReference type="Gene3D" id="2.60.40.1110">
    <property type="match status" value="1"/>
</dbReference>
<dbReference type="InterPro" id="IPR029021">
    <property type="entry name" value="Prot-tyrosine_phosphatase-like"/>
</dbReference>
<dbReference type="Gene3D" id="3.90.190.10">
    <property type="entry name" value="Protein tyrosine phosphatase superfamily"/>
    <property type="match status" value="1"/>
</dbReference>
<evidence type="ECO:0000256" key="12">
    <source>
        <dbReference type="ARBA" id="ARBA00022475"/>
    </source>
</evidence>
<evidence type="ECO:0000256" key="13">
    <source>
        <dbReference type="ARBA" id="ARBA00022490"/>
    </source>
</evidence>
<keyword evidence="17" id="KW-0479">Metal-binding</keyword>
<dbReference type="PROSITE" id="PS50081">
    <property type="entry name" value="ZF_DAG_PE_2"/>
    <property type="match status" value="2"/>
</dbReference>
<dbReference type="GO" id="GO:0007165">
    <property type="term" value="P:signal transduction"/>
    <property type="evidence" value="ECO:0007669"/>
    <property type="project" value="InterPro"/>
</dbReference>
<organism evidence="45 46">
    <name type="scientific">Conger conger</name>
    <name type="common">Conger eel</name>
    <name type="synonym">Muraena conger</name>
    <dbReference type="NCBI Taxonomy" id="82655"/>
    <lineage>
        <taxon>Eukaryota</taxon>
        <taxon>Metazoa</taxon>
        <taxon>Chordata</taxon>
        <taxon>Craniata</taxon>
        <taxon>Vertebrata</taxon>
        <taxon>Euteleostomi</taxon>
        <taxon>Actinopterygii</taxon>
        <taxon>Neopterygii</taxon>
        <taxon>Teleostei</taxon>
        <taxon>Anguilliformes</taxon>
        <taxon>Congridae</taxon>
        <taxon>Conger</taxon>
    </lineage>
</organism>
<evidence type="ECO:0000256" key="26">
    <source>
        <dbReference type="ARBA" id="ARBA00022990"/>
    </source>
</evidence>
<dbReference type="Pfam" id="PF10409">
    <property type="entry name" value="PTEN_C2"/>
    <property type="match status" value="1"/>
</dbReference>
<evidence type="ECO:0000256" key="10">
    <source>
        <dbReference type="ARBA" id="ARBA00022468"/>
    </source>
</evidence>
<dbReference type="CDD" id="cd09927">
    <property type="entry name" value="SH2_Tensin_like"/>
    <property type="match status" value="1"/>
</dbReference>
<dbReference type="InterPro" id="IPR002219">
    <property type="entry name" value="PKC_DAG/PE"/>
</dbReference>
<dbReference type="GO" id="GO:0004725">
    <property type="term" value="F:protein tyrosine phosphatase activity"/>
    <property type="evidence" value="ECO:0007669"/>
    <property type="project" value="TreeGrafter"/>
</dbReference>
<dbReference type="SUPFAM" id="SSF50729">
    <property type="entry name" value="PH domain-like"/>
    <property type="match status" value="1"/>
</dbReference>
<sequence>MEKITKRAADGFVEDMEVTVVNLHKLFDSLQAHIEVLNEGIEPQFIQTAVNFEACRQRWLRVEQELGSCKEVLAKSETERGALEVKLKHARNQVDVEIRRRQRAEAHYEKMDHQMQLIRELLVSECASSSIQLNEEQRSALAFLHSRTQAANPNPDPNSSRRLSTIDESASILSDISFDKTDDSLDWDSSVLRTVKLKKRQKRRSSRNHTDGPACAVKKARSSLRTSEKEDESIVARTTVLVPGNGDPLEAVSTIEAVPYWTRSRSRSARESRGTDCVQYRVELEPPSRPERKPLADPCSSRGNDGARQHDFISKTVIKPESCQPCGKRIKFGKLSMKCRDCRVVAHPECRNRCALPCVPCLNGTPVRFGEGTLEDYVPASRPKIPSLVIHCVNEIEQRGLHETGLYRVCGVDRTVKELKEKFLHSKAPPPLSKVEDVHVICSLLKDFIRNLKEPLLTFRLNHTFMEVAELDDDNSIAMMYQTISDLPPANRDTLAFLVLHLQRVSQSPDTRMDAANLARVFGPTVVGHAVPDPGPMTILQDTKRQPKVVERLLSLPVEYWSQFITERSQGHRDPTETDCYGTPEQKVSMLGPLTTPEHKMSKTPSSSSLSQRMKSALSRNTPKFGSKCSSTTATFGRQGNFFASPLLRMLLTQSQTIILAEARSGVDCSGVGVKVCPGRRGAERGSAAAEKPKMGCGEKKQEKTRTSKLGKGEAHAFKEKIFRKKRQCGVCNLNIDNLGSFCRVCKMATHKKCEIKVTTACIPAPLSDLQRRSTDPSRYIQHLGSSRSLPHTKQRNTLPRSFSVDRVMERVMERSYDFDLTYITERIISVFFPPLLEEQRYRANLQEVASMLKSKHQDNFLLFNLSEKRHDITRISPKVQDFGWPDLHAPPLDKICAMCKAMEGWLTSDLQHVVVLLCKGNKGKTGVIVAAYMHYSKISAGADQALSTLAMRKFCEDKVSTSLQPSQNRYIFYFAGLLSGGIKMNSSPLFLHQVLIPSLPSFQAEGGYFPFLKIYQSMQLVYTSGVYDLQGSGGRRICVTIEPALLLKGDIMVKCYHRKAHMAERETVFQLQFHTCTVHGAQLWFGKEELDVACSDDRFSSDATVEFVFSSGPEKIKGWECQRNHPAVTVDYNTTDPVVHWDSYENFNLQHQDSLEDIMHTRGPLDGSLYAQVKKRRGPGSSNGGPADSPSGPPSPCHAPAEPPEEVRRLPPPTRQEREELDRLLGGMEGRRARGGERETAILDEGDPTPSLGRTCSCRRGGESPTFLPNGYYPNNHPASSAGPPTPLLDPSQQLHLGRPAPDVVWERQQQALPARLQRSCSEGPSRHLLSYPGQDLPLPPHIHTLPPPRLLYKGDDYLHHHYPRPHRSQPSSPYREVMLLDAPPPPGCPCRDCSCRREESAAKALHALRLDQGEGPLWGRDAELHWDREPGLRRGREMALQWERDREAEMHWEREAEFWHRRSTATPYGPHSINPVHFAFDPLPSGHPAYPDPSHTHSYSHPHSHTDLKYSSYHTPAAIYPCAPYQPSPSESRGYASGYQSESTSPLPPHGHSSTTSLQDTTSPDDPALPRGSSKPPKSQPDCQTEGSRDVGDNMAWQDSNSQNSLSQDVRVTPSDCSGSPTPVHTSSPLLSSSSADTELYVRDVGTVPGSGPQMGPQDSDSPPLWVQDPRSTPPPLLRREVWSPSIQAPPLVQALPPVPPRRPPAPPASPEPPPSSDPTVPGFGTVGRRLGVEHLQPHPSIHGNGGTLKPPSPVPEGHSTPTFPLSPNYYLLNAPPVPYTGYTAVTIPSCPAQPPLPEKRRSTAPHGPAAGRGSALRVSSYLHPVPKPPGHSAPHHVSFCPPMGEVLPHIELHGPAEEAEPRVSPKFVQDSSRFWYKPAISRDQAIAVLKDREPGAFLIRDSNSFQGAYGLALKVAMPPASSSRAARLSHCPPAAGDPQEQLVRHFLIERGPRGVKIKGCQNEPYFGSLSALVYQHSITHISLPCVLLIPDKDPVGELQEAQTAGSTSTAADLLRQGAACNVLYLNSVETESLTGPQAVSKATNTTLSRSPHPPATLVHFKVSAQGITLTDNQRRVFFRRHYPLNTVTYSSVDPQDRRWTNSDSTACKMFGFVAKKTGSASENVCHLFAEMDPEQPATAIVNFINKVMLGPSRK</sequence>
<dbReference type="Gene3D" id="2.30.29.30">
    <property type="entry name" value="Pleckstrin-homology domain (PH domain)/Phosphotyrosine-binding domain (PTB)"/>
    <property type="match status" value="1"/>
</dbReference>
<feature type="domain" description="C2 tensin-type" evidence="44">
    <location>
        <begin position="987"/>
        <end position="1113"/>
    </location>
</feature>
<dbReference type="InterPro" id="IPR051484">
    <property type="entry name" value="Tensin_PTEN_phosphatase"/>
</dbReference>
<evidence type="ECO:0000256" key="18">
    <source>
        <dbReference type="ARBA" id="ARBA00022771"/>
    </source>
</evidence>
<feature type="domain" description="SH2" evidence="40">
    <location>
        <begin position="1878"/>
        <end position="1994"/>
    </location>
</feature>
<evidence type="ECO:0000256" key="20">
    <source>
        <dbReference type="ARBA" id="ARBA00022801"/>
    </source>
</evidence>
<dbReference type="SMART" id="SM00324">
    <property type="entry name" value="RhoGAP"/>
    <property type="match status" value="1"/>
</dbReference>
<evidence type="ECO:0000313" key="45">
    <source>
        <dbReference type="EMBL" id="KAJ8258945.1"/>
    </source>
</evidence>
<evidence type="ECO:0000259" key="41">
    <source>
        <dbReference type="PROSITE" id="PS50081"/>
    </source>
</evidence>
<dbReference type="GO" id="GO:0008289">
    <property type="term" value="F:lipid binding"/>
    <property type="evidence" value="ECO:0007669"/>
    <property type="project" value="UniProtKB-KW"/>
</dbReference>
<dbReference type="GO" id="GO:0051301">
    <property type="term" value="P:cell division"/>
    <property type="evidence" value="ECO:0007669"/>
    <property type="project" value="UniProtKB-KW"/>
</dbReference>
<evidence type="ECO:0000256" key="5">
    <source>
        <dbReference type="ARBA" id="ARBA00004246"/>
    </source>
</evidence>
<keyword evidence="26" id="KW-0007">Acetylation</keyword>
<evidence type="ECO:0000256" key="38">
    <source>
        <dbReference type="PROSITE-ProRule" id="PRU00191"/>
    </source>
</evidence>
<keyword evidence="33" id="KW-0539">Nucleus</keyword>
<keyword evidence="13" id="KW-0963">Cytoplasm</keyword>
<dbReference type="InterPro" id="IPR011993">
    <property type="entry name" value="PH-like_dom_sf"/>
</dbReference>
<feature type="domain" description="Phorbol-ester/DAG-type" evidence="41">
    <location>
        <begin position="715"/>
        <end position="762"/>
    </location>
</feature>
<dbReference type="InterPro" id="IPR035892">
    <property type="entry name" value="C2_domain_sf"/>
</dbReference>
<evidence type="ECO:0000256" key="1">
    <source>
        <dbReference type="ARBA" id="ARBA00004123"/>
    </source>
</evidence>
<dbReference type="SUPFAM" id="SSF48350">
    <property type="entry name" value="GTPase activation domain, GAP"/>
    <property type="match status" value="1"/>
</dbReference>
<accession>A0A9Q1D4Y4</accession>
<dbReference type="FunFam" id="1.10.555.10:FF:000034">
    <property type="entry name" value="Rac GTPase-activating protein 1"/>
    <property type="match status" value="1"/>
</dbReference>
<dbReference type="PANTHER" id="PTHR45734">
    <property type="entry name" value="TENSIN"/>
    <property type="match status" value="1"/>
</dbReference>
<evidence type="ECO:0000259" key="40">
    <source>
        <dbReference type="PROSITE" id="PS50001"/>
    </source>
</evidence>
<dbReference type="InterPro" id="IPR014020">
    <property type="entry name" value="Tensin_C2-dom"/>
</dbReference>
<keyword evidence="30" id="KW-0446">Lipid-binding</keyword>
<dbReference type="FunFam" id="3.30.60.20:FF:000033">
    <property type="entry name" value="Rac GTPase-activating protein 1"/>
    <property type="match status" value="1"/>
</dbReference>
<dbReference type="InterPro" id="IPR008936">
    <property type="entry name" value="Rho_GTPase_activation_prot"/>
</dbReference>
<evidence type="ECO:0000256" key="34">
    <source>
        <dbReference type="ARBA" id="ARBA00023306"/>
    </source>
</evidence>
<dbReference type="SMART" id="SM01326">
    <property type="entry name" value="PTEN_C2"/>
    <property type="match status" value="1"/>
</dbReference>
<keyword evidence="22" id="KW-0832">Ubl conjugation</keyword>
<evidence type="ECO:0000259" key="43">
    <source>
        <dbReference type="PROSITE" id="PS51181"/>
    </source>
</evidence>
<dbReference type="PANTHER" id="PTHR45734:SF1">
    <property type="entry name" value="TENSIN-2"/>
    <property type="match status" value="1"/>
</dbReference>
<dbReference type="GO" id="GO:0006811">
    <property type="term" value="P:monoatomic ion transport"/>
    <property type="evidence" value="ECO:0007669"/>
    <property type="project" value="UniProtKB-KW"/>
</dbReference>
<keyword evidence="27 38" id="KW-0727">SH2 domain</keyword>
<keyword evidence="20" id="KW-0378">Hydrolase</keyword>
<feature type="compositionally biased region" description="Low complexity" evidence="39">
    <location>
        <begin position="1600"/>
        <end position="1611"/>
    </location>
</feature>
<feature type="domain" description="Rho-GAP" evidence="42">
    <location>
        <begin position="372"/>
        <end position="561"/>
    </location>
</feature>
<dbReference type="Proteomes" id="UP001152803">
    <property type="component" value="Unassembled WGS sequence"/>
</dbReference>
<dbReference type="GO" id="GO:0008270">
    <property type="term" value="F:zinc ion binding"/>
    <property type="evidence" value="ECO:0007669"/>
    <property type="project" value="UniProtKB-KW"/>
</dbReference>
<dbReference type="PROSITE" id="PS51182">
    <property type="entry name" value="C2_TENSIN"/>
    <property type="match status" value="1"/>
</dbReference>
<evidence type="ECO:0000256" key="35">
    <source>
        <dbReference type="ARBA" id="ARBA00023329"/>
    </source>
</evidence>
<evidence type="ECO:0000256" key="2">
    <source>
        <dbReference type="ARBA" id="ARBA00004186"/>
    </source>
</evidence>
<evidence type="ECO:0000256" key="16">
    <source>
        <dbReference type="ARBA" id="ARBA00022618"/>
    </source>
</evidence>
<feature type="region of interest" description="Disordered" evidence="39">
    <location>
        <begin position="591"/>
        <end position="611"/>
    </location>
</feature>
<evidence type="ECO:0000256" key="15">
    <source>
        <dbReference type="ARBA" id="ARBA00022553"/>
    </source>
</evidence>
<dbReference type="SUPFAM" id="SSF57889">
    <property type="entry name" value="Cysteine-rich domain"/>
    <property type="match status" value="2"/>
</dbReference>
<dbReference type="SUPFAM" id="SSF49562">
    <property type="entry name" value="C2 domain (Calcium/lipid-binding domain, CaLB)"/>
    <property type="match status" value="1"/>
</dbReference>
<dbReference type="InterPro" id="IPR013625">
    <property type="entry name" value="PTB"/>
</dbReference>
<dbReference type="GO" id="GO:0032154">
    <property type="term" value="C:cleavage furrow"/>
    <property type="evidence" value="ECO:0007669"/>
    <property type="project" value="UniProtKB-SubCell"/>
</dbReference>
<dbReference type="GO" id="GO:0005925">
    <property type="term" value="C:focal adhesion"/>
    <property type="evidence" value="ECO:0007669"/>
    <property type="project" value="UniProtKB-SubCell"/>
</dbReference>
<keyword evidence="46" id="KW-1185">Reference proteome</keyword>
<keyword evidence="31" id="KW-0472">Membrane</keyword>
<keyword evidence="19" id="KW-0221">Differentiation</keyword>
<dbReference type="CDD" id="cd01213">
    <property type="entry name" value="PTB_tensin"/>
    <property type="match status" value="1"/>
</dbReference>
<dbReference type="Gene3D" id="3.30.60.20">
    <property type="match status" value="2"/>
</dbReference>
<evidence type="ECO:0000256" key="14">
    <source>
        <dbReference type="ARBA" id="ARBA00022499"/>
    </source>
</evidence>
<dbReference type="GO" id="GO:0005634">
    <property type="term" value="C:nucleus"/>
    <property type="evidence" value="ECO:0007669"/>
    <property type="project" value="UniProtKB-SubCell"/>
</dbReference>
<dbReference type="FunFam" id="2.30.29.30:FF:000039">
    <property type="entry name" value="Tensin 1"/>
    <property type="match status" value="1"/>
</dbReference>
<dbReference type="Pfam" id="PF00017">
    <property type="entry name" value="SH2"/>
    <property type="match status" value="1"/>
</dbReference>
<dbReference type="SUPFAM" id="SSF52799">
    <property type="entry name" value="(Phosphotyrosine protein) phosphatases II"/>
    <property type="match status" value="1"/>
</dbReference>
<dbReference type="InterPro" id="IPR035012">
    <property type="entry name" value="Tensin-like_SH2"/>
</dbReference>
<keyword evidence="15" id="KW-0597">Phosphoprotein</keyword>
<evidence type="ECO:0000256" key="7">
    <source>
        <dbReference type="ARBA" id="ARBA00004626"/>
    </source>
</evidence>
<keyword evidence="24" id="KW-0904">Protein phosphatase</keyword>
<evidence type="ECO:0000256" key="28">
    <source>
        <dbReference type="ARBA" id="ARBA00023054"/>
    </source>
</evidence>
<gene>
    <name evidence="45" type="ORF">COCON_G00179570</name>
</gene>
<feature type="compositionally biased region" description="Basic residues" evidence="39">
    <location>
        <begin position="198"/>
        <end position="207"/>
    </location>
</feature>
<dbReference type="GO" id="GO:0005096">
    <property type="term" value="F:GTPase activator activity"/>
    <property type="evidence" value="ECO:0007669"/>
    <property type="project" value="UniProtKB-KW"/>
</dbReference>
<dbReference type="SUPFAM" id="SSF55550">
    <property type="entry name" value="SH2 domain"/>
    <property type="match status" value="1"/>
</dbReference>
<evidence type="ECO:0000256" key="3">
    <source>
        <dbReference type="ARBA" id="ARBA00004214"/>
    </source>
</evidence>
<dbReference type="CDD" id="cd20887">
    <property type="entry name" value="C1_TNS2"/>
    <property type="match status" value="1"/>
</dbReference>
<dbReference type="Pfam" id="PF00130">
    <property type="entry name" value="C1_1"/>
    <property type="match status" value="1"/>
</dbReference>
<keyword evidence="10" id="KW-0343">GTPase activation</keyword>
<keyword evidence="23" id="KW-0744">Spermatogenesis</keyword>
<dbReference type="PROSITE" id="PS50238">
    <property type="entry name" value="RHOGAP"/>
    <property type="match status" value="1"/>
</dbReference>
<name>A0A9Q1D4Y4_CONCO</name>
<dbReference type="PROSITE" id="PS51181">
    <property type="entry name" value="PPASE_TENSIN"/>
    <property type="match status" value="1"/>
</dbReference>
<evidence type="ECO:0000256" key="32">
    <source>
        <dbReference type="ARBA" id="ARBA00023212"/>
    </source>
</evidence>
<comment type="subcellular location">
    <subcellularLocation>
        <location evidence="5">Cell junction</location>
        <location evidence="5">Focal adhesion</location>
    </subcellularLocation>
    <subcellularLocation>
        <location evidence="6">Cell membrane</location>
        <topology evidence="6">Peripheral membrane protein</topology>
        <orientation evidence="6">Cytoplasmic side</orientation>
    </subcellularLocation>
    <subcellularLocation>
        <location evidence="7">Cleavage furrow</location>
    </subcellularLocation>
    <subcellularLocation>
        <location evidence="2">Cytoplasm</location>
        <location evidence="2">Cytoskeleton</location>
        <location evidence="2">Spindle</location>
    </subcellularLocation>
    <subcellularLocation>
        <location evidence="4">Cytoplasmic vesicle</location>
        <location evidence="4">Secretory vesicle</location>
        <location evidence="4">Acrosome</location>
    </subcellularLocation>
    <subcellularLocation>
        <location evidence="3">Midbody</location>
    </subcellularLocation>
    <subcellularLocation>
        <location evidence="1">Nucleus</location>
    </subcellularLocation>
</comment>
<evidence type="ECO:0000313" key="46">
    <source>
        <dbReference type="Proteomes" id="UP001152803"/>
    </source>
</evidence>
<evidence type="ECO:0000256" key="33">
    <source>
        <dbReference type="ARBA" id="ARBA00023242"/>
    </source>
</evidence>
<keyword evidence="25" id="KW-0965">Cell junction</keyword>
<dbReference type="InterPro" id="IPR006020">
    <property type="entry name" value="PTB/PI_dom"/>
</dbReference>
<keyword evidence="12" id="KW-1003">Cell membrane</keyword>
<feature type="domain" description="Phorbol-ester/DAG-type" evidence="41">
    <location>
        <begin position="309"/>
        <end position="358"/>
    </location>
</feature>
<evidence type="ECO:0000256" key="19">
    <source>
        <dbReference type="ARBA" id="ARBA00022782"/>
    </source>
</evidence>
<dbReference type="SMART" id="SM00252">
    <property type="entry name" value="SH2"/>
    <property type="match status" value="1"/>
</dbReference>
<keyword evidence="28" id="KW-0175">Coiled coil</keyword>
<keyword evidence="32" id="KW-0206">Cytoskeleton</keyword>
<dbReference type="InterPro" id="IPR003595">
    <property type="entry name" value="Tyr_Pase_cat"/>
</dbReference>
<keyword evidence="14" id="KW-1017">Isopeptide bond</keyword>
<dbReference type="CDD" id="cd20821">
    <property type="entry name" value="C1_MgcRacGAP"/>
    <property type="match status" value="1"/>
</dbReference>
<dbReference type="GO" id="GO:0001669">
    <property type="term" value="C:acrosomal vesicle"/>
    <property type="evidence" value="ECO:0007669"/>
    <property type="project" value="UniProtKB-SubCell"/>
</dbReference>
<dbReference type="Pfam" id="PF00620">
    <property type="entry name" value="RhoGAP"/>
    <property type="match status" value="1"/>
</dbReference>
<dbReference type="Gene3D" id="1.10.555.10">
    <property type="entry name" value="Rho GTPase activation protein"/>
    <property type="match status" value="1"/>
</dbReference>
<dbReference type="GO" id="GO:0005819">
    <property type="term" value="C:spindle"/>
    <property type="evidence" value="ECO:0007669"/>
    <property type="project" value="UniProtKB-SubCell"/>
</dbReference>
<feature type="region of interest" description="Disordered" evidence="39">
    <location>
        <begin position="1526"/>
        <end position="1764"/>
    </location>
</feature>
<dbReference type="InterPro" id="IPR036860">
    <property type="entry name" value="SH2_dom_sf"/>
</dbReference>
<dbReference type="OrthoDB" id="6273691at2759"/>
<evidence type="ECO:0000256" key="36">
    <source>
        <dbReference type="ARBA" id="ARBA00067896"/>
    </source>
</evidence>
<evidence type="ECO:0000256" key="8">
    <source>
        <dbReference type="ARBA" id="ARBA00007881"/>
    </source>
</evidence>
<dbReference type="SMART" id="SM00109">
    <property type="entry name" value="C1"/>
    <property type="match status" value="2"/>
</dbReference>
<evidence type="ECO:0000256" key="37">
    <source>
        <dbReference type="ARBA" id="ARBA00075869"/>
    </source>
</evidence>
<evidence type="ECO:0000259" key="42">
    <source>
        <dbReference type="PROSITE" id="PS50238"/>
    </source>
</evidence>
<evidence type="ECO:0000256" key="21">
    <source>
        <dbReference type="ARBA" id="ARBA00022833"/>
    </source>
</evidence>
<evidence type="ECO:0000256" key="9">
    <source>
        <dbReference type="ARBA" id="ARBA00022448"/>
    </source>
</evidence>
<feature type="region of interest" description="Disordered" evidence="39">
    <location>
        <begin position="198"/>
        <end position="233"/>
    </location>
</feature>
<dbReference type="SMART" id="SM00404">
    <property type="entry name" value="PTPc_motif"/>
    <property type="match status" value="1"/>
</dbReference>
<feature type="region of interest" description="Disordered" evidence="39">
    <location>
        <begin position="285"/>
        <end position="307"/>
    </location>
</feature>
<feature type="compositionally biased region" description="Basic and acidic residues" evidence="39">
    <location>
        <begin position="285"/>
        <end position="295"/>
    </location>
</feature>
<comment type="caution">
    <text evidence="45">The sequence shown here is derived from an EMBL/GenBank/DDBJ whole genome shotgun (WGS) entry which is preliminary data.</text>
</comment>
<reference evidence="45" key="1">
    <citation type="journal article" date="2023" name="Science">
        <title>Genome structures resolve the early diversification of teleost fishes.</title>
        <authorList>
            <person name="Parey E."/>
            <person name="Louis A."/>
            <person name="Montfort J."/>
            <person name="Bouchez O."/>
            <person name="Roques C."/>
            <person name="Iampietro C."/>
            <person name="Lluch J."/>
            <person name="Castinel A."/>
            <person name="Donnadieu C."/>
            <person name="Desvignes T."/>
            <person name="Floi Bucao C."/>
            <person name="Jouanno E."/>
            <person name="Wen M."/>
            <person name="Mejri S."/>
            <person name="Dirks R."/>
            <person name="Jansen H."/>
            <person name="Henkel C."/>
            <person name="Chen W.J."/>
            <person name="Zahm M."/>
            <person name="Cabau C."/>
            <person name="Klopp C."/>
            <person name="Thompson A.W."/>
            <person name="Robinson-Rechavi M."/>
            <person name="Braasch I."/>
            <person name="Lecointre G."/>
            <person name="Bobe J."/>
            <person name="Postlethwait J.H."/>
            <person name="Berthelot C."/>
            <person name="Roest Crollius H."/>
            <person name="Guiguen Y."/>
        </authorList>
    </citation>
    <scope>NUCLEOTIDE SEQUENCE</scope>
    <source>
        <strain evidence="45">Concon-B</strain>
    </source>
</reference>
<evidence type="ECO:0000256" key="25">
    <source>
        <dbReference type="ARBA" id="ARBA00022949"/>
    </source>
</evidence>
<evidence type="ECO:0000256" key="39">
    <source>
        <dbReference type="SAM" id="MobiDB-lite"/>
    </source>
</evidence>
<keyword evidence="34" id="KW-0131">Cell cycle</keyword>
<dbReference type="Gene3D" id="3.30.505.10">
    <property type="entry name" value="SH2 domain"/>
    <property type="match status" value="1"/>
</dbReference>
<keyword evidence="9" id="KW-0813">Transport</keyword>
<proteinExistence type="inferred from homology"/>
<dbReference type="GO" id="GO:0030154">
    <property type="term" value="P:cell differentiation"/>
    <property type="evidence" value="ECO:0007669"/>
    <property type="project" value="UniProtKB-KW"/>
</dbReference>
<dbReference type="InterPro" id="IPR029023">
    <property type="entry name" value="Tensin_phosphatase"/>
</dbReference>